<evidence type="ECO:0000313" key="4">
    <source>
        <dbReference type="Proteomes" id="UP001153069"/>
    </source>
</evidence>
<dbReference type="EMBL" id="CAICTM010000323">
    <property type="protein sequence ID" value="CAB9507903.1"/>
    <property type="molecule type" value="Genomic_DNA"/>
</dbReference>
<organism evidence="3 4">
    <name type="scientific">Seminavis robusta</name>
    <dbReference type="NCBI Taxonomy" id="568900"/>
    <lineage>
        <taxon>Eukaryota</taxon>
        <taxon>Sar</taxon>
        <taxon>Stramenopiles</taxon>
        <taxon>Ochrophyta</taxon>
        <taxon>Bacillariophyta</taxon>
        <taxon>Bacillariophyceae</taxon>
        <taxon>Bacillariophycidae</taxon>
        <taxon>Naviculales</taxon>
        <taxon>Naviculaceae</taxon>
        <taxon>Seminavis</taxon>
    </lineage>
</organism>
<dbReference type="AlphaFoldDB" id="A0A9N8DRV0"/>
<dbReference type="Pfam" id="PF08241">
    <property type="entry name" value="Methyltransf_11"/>
    <property type="match status" value="1"/>
</dbReference>
<keyword evidence="1" id="KW-0812">Transmembrane</keyword>
<dbReference type="OrthoDB" id="198346at2759"/>
<name>A0A9N8DRV0_9STRA</name>
<accession>A0A9N8DRV0</accession>
<dbReference type="Gene3D" id="3.40.50.150">
    <property type="entry name" value="Vaccinia Virus protein VP39"/>
    <property type="match status" value="1"/>
</dbReference>
<comment type="caution">
    <text evidence="3">The sequence shown here is derived from an EMBL/GenBank/DDBJ whole genome shotgun (WGS) entry which is preliminary data.</text>
</comment>
<proteinExistence type="predicted"/>
<evidence type="ECO:0000256" key="1">
    <source>
        <dbReference type="SAM" id="Phobius"/>
    </source>
</evidence>
<dbReference type="GO" id="GO:0008757">
    <property type="term" value="F:S-adenosylmethionine-dependent methyltransferase activity"/>
    <property type="evidence" value="ECO:0007669"/>
    <property type="project" value="InterPro"/>
</dbReference>
<sequence>MTAIGSRNNVREARTLRTVYSSLIETRVIFVLLMACLVFISYFESNSEEVQLLRSTSWRSLIERVDVGALPKWGEEEEEIVERADAAPRGLRRSPLDIPEGEAVALPSIRTEVQVDRKHYGGHGDKQHLGGFTTYDKDGVSPWTWKYMVETLGVKSIMDVGCGKGVSSLWFVHHGLKTLCLEGSHDAVENTLLPHPEKHIVEHDFSRGPYWPADTYDAVWSVEFAEHVGRNFHHNYIQAFRKAALIFVTHSQWGGWHHVEVHDDDWWINKFESFGFRYSPSLTKQIRKVASEERDHCKDKNNEDDPACVGPDGKLYSATHIWLHMQVFINPMVASLPEHAHLFAEKGCFEKRENGKFVNRDCGQSSNGAATAESVLPESFLPLKLTPKQDKKWFRAIQEHIEEETTGSTSSDS</sequence>
<evidence type="ECO:0000259" key="2">
    <source>
        <dbReference type="Pfam" id="PF08241"/>
    </source>
</evidence>
<keyword evidence="1" id="KW-0472">Membrane</keyword>
<protein>
    <recommendedName>
        <fullName evidence="2">Methyltransferase type 11 domain-containing protein</fullName>
    </recommendedName>
</protein>
<dbReference type="InterPro" id="IPR029063">
    <property type="entry name" value="SAM-dependent_MTases_sf"/>
</dbReference>
<dbReference type="SUPFAM" id="SSF53335">
    <property type="entry name" value="S-adenosyl-L-methionine-dependent methyltransferases"/>
    <property type="match status" value="1"/>
</dbReference>
<keyword evidence="4" id="KW-1185">Reference proteome</keyword>
<feature type="transmembrane region" description="Helical" evidence="1">
    <location>
        <begin position="20"/>
        <end position="43"/>
    </location>
</feature>
<reference evidence="3" key="1">
    <citation type="submission" date="2020-06" db="EMBL/GenBank/DDBJ databases">
        <authorList>
            <consortium name="Plant Systems Biology data submission"/>
        </authorList>
    </citation>
    <scope>NUCLEOTIDE SEQUENCE</scope>
    <source>
        <strain evidence="3">D6</strain>
    </source>
</reference>
<dbReference type="Proteomes" id="UP001153069">
    <property type="component" value="Unassembled WGS sequence"/>
</dbReference>
<gene>
    <name evidence="3" type="ORF">SEMRO_324_G117670.1</name>
</gene>
<keyword evidence="1" id="KW-1133">Transmembrane helix</keyword>
<feature type="domain" description="Methyltransferase type 11" evidence="2">
    <location>
        <begin position="159"/>
        <end position="235"/>
    </location>
</feature>
<dbReference type="CDD" id="cd02440">
    <property type="entry name" value="AdoMet_MTases"/>
    <property type="match status" value="1"/>
</dbReference>
<dbReference type="InterPro" id="IPR013216">
    <property type="entry name" value="Methyltransf_11"/>
</dbReference>
<evidence type="ECO:0000313" key="3">
    <source>
        <dbReference type="EMBL" id="CAB9507903.1"/>
    </source>
</evidence>